<sequence length="130" mass="13499">MSTALGLVEGGKASTPPARSTCRILCGHHSVSRIGVVPACGGRGVSSRHRSRSRSDMAAHGLLRSAALVPTKGGRPLPSTAPFSRGTAPSASIVPIFGWVDDQGSRTQCSRFWTSDGCRDTRITQISGGP</sequence>
<proteinExistence type="predicted"/>
<keyword evidence="2" id="KW-1185">Reference proteome</keyword>
<accession>A0AAV7WE57</accession>
<evidence type="ECO:0000313" key="2">
    <source>
        <dbReference type="Proteomes" id="UP001066276"/>
    </source>
</evidence>
<comment type="caution">
    <text evidence="1">The sequence shown here is derived from an EMBL/GenBank/DDBJ whole genome shotgun (WGS) entry which is preliminary data.</text>
</comment>
<dbReference type="EMBL" id="JANPWB010000002">
    <property type="protein sequence ID" value="KAJ1211266.1"/>
    <property type="molecule type" value="Genomic_DNA"/>
</dbReference>
<evidence type="ECO:0000313" key="1">
    <source>
        <dbReference type="EMBL" id="KAJ1211266.1"/>
    </source>
</evidence>
<name>A0AAV7WE57_PLEWA</name>
<dbReference type="AlphaFoldDB" id="A0AAV7WE57"/>
<reference evidence="1" key="1">
    <citation type="journal article" date="2022" name="bioRxiv">
        <title>Sequencing and chromosome-scale assembly of the giantPleurodeles waltlgenome.</title>
        <authorList>
            <person name="Brown T."/>
            <person name="Elewa A."/>
            <person name="Iarovenko S."/>
            <person name="Subramanian E."/>
            <person name="Araus A.J."/>
            <person name="Petzold A."/>
            <person name="Susuki M."/>
            <person name="Suzuki K.-i.T."/>
            <person name="Hayashi T."/>
            <person name="Toyoda A."/>
            <person name="Oliveira C."/>
            <person name="Osipova E."/>
            <person name="Leigh N.D."/>
            <person name="Simon A."/>
            <person name="Yun M.H."/>
        </authorList>
    </citation>
    <scope>NUCLEOTIDE SEQUENCE</scope>
    <source>
        <strain evidence="1">20211129_DDA</strain>
        <tissue evidence="1">Liver</tissue>
    </source>
</reference>
<organism evidence="1 2">
    <name type="scientific">Pleurodeles waltl</name>
    <name type="common">Iberian ribbed newt</name>
    <dbReference type="NCBI Taxonomy" id="8319"/>
    <lineage>
        <taxon>Eukaryota</taxon>
        <taxon>Metazoa</taxon>
        <taxon>Chordata</taxon>
        <taxon>Craniata</taxon>
        <taxon>Vertebrata</taxon>
        <taxon>Euteleostomi</taxon>
        <taxon>Amphibia</taxon>
        <taxon>Batrachia</taxon>
        <taxon>Caudata</taxon>
        <taxon>Salamandroidea</taxon>
        <taxon>Salamandridae</taxon>
        <taxon>Pleurodelinae</taxon>
        <taxon>Pleurodeles</taxon>
    </lineage>
</organism>
<dbReference type="Proteomes" id="UP001066276">
    <property type="component" value="Chromosome 1_2"/>
</dbReference>
<gene>
    <name evidence="1" type="ORF">NDU88_006627</name>
</gene>
<protein>
    <submittedName>
        <fullName evidence="1">Uncharacterized protein</fullName>
    </submittedName>
</protein>